<evidence type="ECO:0000313" key="2">
    <source>
        <dbReference type="EMBL" id="RDI34150.1"/>
    </source>
</evidence>
<keyword evidence="3" id="KW-1185">Reference proteome</keyword>
<evidence type="ECO:0000313" key="4">
    <source>
        <dbReference type="Proteomes" id="UP000562982"/>
    </source>
</evidence>
<dbReference type="Pfam" id="PF10116">
    <property type="entry name" value="Host_attach"/>
    <property type="match status" value="1"/>
</dbReference>
<organism evidence="2 3">
    <name type="scientific">Gluconacetobacter liquefaciens</name>
    <name type="common">Acetobacter liquefaciens</name>
    <dbReference type="NCBI Taxonomy" id="89584"/>
    <lineage>
        <taxon>Bacteria</taxon>
        <taxon>Pseudomonadati</taxon>
        <taxon>Pseudomonadota</taxon>
        <taxon>Alphaproteobacteria</taxon>
        <taxon>Acetobacterales</taxon>
        <taxon>Acetobacteraceae</taxon>
        <taxon>Gluconacetobacter</taxon>
    </lineage>
</organism>
<name>A0A370FUP9_GLULI</name>
<evidence type="ECO:0000313" key="3">
    <source>
        <dbReference type="Proteomes" id="UP000254958"/>
    </source>
</evidence>
<protein>
    <submittedName>
        <fullName evidence="1">Host attachment protein</fullName>
    </submittedName>
    <submittedName>
        <fullName evidence="2">Protein required for attachment to host cells</fullName>
    </submittedName>
</protein>
<evidence type="ECO:0000313" key="1">
    <source>
        <dbReference type="EMBL" id="MBB2188174.1"/>
    </source>
</evidence>
<dbReference type="EMBL" id="JABEQI010000016">
    <property type="protein sequence ID" value="MBB2188174.1"/>
    <property type="molecule type" value="Genomic_DNA"/>
</dbReference>
<dbReference type="InterPro" id="IPR019291">
    <property type="entry name" value="Host_attachment_protein"/>
</dbReference>
<gene>
    <name evidence="2" type="ORF">C7453_11611</name>
    <name evidence="1" type="ORF">HLH32_17705</name>
</gene>
<proteinExistence type="predicted"/>
<accession>A0A370FUP9</accession>
<reference evidence="2 3" key="1">
    <citation type="submission" date="2018-07" db="EMBL/GenBank/DDBJ databases">
        <title>Genomic Encyclopedia of Type Strains, Phase IV (KMG-IV): sequencing the most valuable type-strain genomes for metagenomic binning, comparative biology and taxonomic classification.</title>
        <authorList>
            <person name="Goeker M."/>
        </authorList>
    </citation>
    <scope>NUCLEOTIDE SEQUENCE [LARGE SCALE GENOMIC DNA]</scope>
    <source>
        <strain evidence="2 3">DSM 5603</strain>
    </source>
</reference>
<dbReference type="Proteomes" id="UP000254958">
    <property type="component" value="Unassembled WGS sequence"/>
</dbReference>
<dbReference type="Proteomes" id="UP000562982">
    <property type="component" value="Unassembled WGS sequence"/>
</dbReference>
<reference evidence="1 4" key="2">
    <citation type="submission" date="2020-04" db="EMBL/GenBank/DDBJ databases">
        <title>Description of novel Gluconacetobacter.</title>
        <authorList>
            <person name="Sombolestani A."/>
        </authorList>
    </citation>
    <scope>NUCLEOTIDE SEQUENCE [LARGE SCALE GENOMIC DNA]</scope>
    <source>
        <strain evidence="1 4">LMG 1382</strain>
    </source>
</reference>
<dbReference type="EMBL" id="QQAW01000016">
    <property type="protein sequence ID" value="RDI34150.1"/>
    <property type="molecule type" value="Genomic_DNA"/>
</dbReference>
<dbReference type="OrthoDB" id="9812459at2"/>
<dbReference type="RefSeq" id="WP_114729362.1">
    <property type="nucleotide sequence ID" value="NZ_BJMI01000026.1"/>
</dbReference>
<comment type="caution">
    <text evidence="2">The sequence shown here is derived from an EMBL/GenBank/DDBJ whole genome shotgun (WGS) entry which is preliminary data.</text>
</comment>
<dbReference type="AlphaFoldDB" id="A0A370FUP9"/>
<sequence length="145" mass="16309">MSARDRILIVVADGEHARFVQPAENRTLHTIESFDAISAHQRTSDLGDDAPGATYHTGSTAHHALNPRHDRHRLEIASFCKFVAEQINEQNHEYEKLLVIAPSSSNAGIVSHLRPEARTKMIGSIRKDLTKTPDHFLKDHIEYVI</sequence>